<sequence length="200" mass="21459">MPGKDLKPGLGVLAGVGIVAVDDNANTRRLLKELLLAFGTRDLRIAGDGATALEMVNAKTPDLILCDWHMEPMDGIAFLRHLRHKDSGAAARTPAIMLTAHTKPEVVKASMDAGANHFVAKPIVPANLLKRIQWVRADKRIFLLEGDHYVLRDPGDIAPRAGATGQQAKKPSTHAPKPPAPAPSAAIAIEDVDAEEVWEI</sequence>
<dbReference type="PANTHER" id="PTHR43228">
    <property type="entry name" value="TWO-COMPONENT RESPONSE REGULATOR"/>
    <property type="match status" value="1"/>
</dbReference>
<dbReference type="Proteomes" id="UP000032160">
    <property type="component" value="Chromosome I"/>
</dbReference>
<dbReference type="PANTHER" id="PTHR43228:SF1">
    <property type="entry name" value="TWO-COMPONENT RESPONSE REGULATOR ARR22"/>
    <property type="match status" value="1"/>
</dbReference>
<dbReference type="AlphaFoldDB" id="X5MEF7"/>
<dbReference type="InterPro" id="IPR001789">
    <property type="entry name" value="Sig_transdc_resp-reg_receiver"/>
</dbReference>
<evidence type="ECO:0000259" key="3">
    <source>
        <dbReference type="PROSITE" id="PS50110"/>
    </source>
</evidence>
<dbReference type="Gene3D" id="3.40.50.2300">
    <property type="match status" value="1"/>
</dbReference>
<gene>
    <name evidence="4" type="ORF">BN1012_Phect2689</name>
</gene>
<dbReference type="CDD" id="cd17546">
    <property type="entry name" value="REC_hyHK_CKI1_RcsC-like"/>
    <property type="match status" value="1"/>
</dbReference>
<feature type="modified residue" description="4-aspartylphosphate" evidence="1">
    <location>
        <position position="67"/>
    </location>
</feature>
<dbReference type="PROSITE" id="PS50110">
    <property type="entry name" value="RESPONSE_REGULATORY"/>
    <property type="match status" value="1"/>
</dbReference>
<dbReference type="Pfam" id="PF00072">
    <property type="entry name" value="Response_reg"/>
    <property type="match status" value="1"/>
</dbReference>
<dbReference type="EMBL" id="HG966617">
    <property type="protein sequence ID" value="CDO60902.1"/>
    <property type="molecule type" value="Genomic_DNA"/>
</dbReference>
<name>X5MEF7_9HYPH</name>
<dbReference type="HOGENOM" id="CLU_1364116_0_0_5"/>
<evidence type="ECO:0000256" key="1">
    <source>
        <dbReference type="PROSITE-ProRule" id="PRU00169"/>
    </source>
</evidence>
<proteinExistence type="predicted"/>
<protein>
    <submittedName>
        <fullName evidence="4">Two-component response regulator</fullName>
    </submittedName>
</protein>
<dbReference type="InterPro" id="IPR011006">
    <property type="entry name" value="CheY-like_superfamily"/>
</dbReference>
<dbReference type="SUPFAM" id="SSF52172">
    <property type="entry name" value="CheY-like"/>
    <property type="match status" value="1"/>
</dbReference>
<evidence type="ECO:0000313" key="4">
    <source>
        <dbReference type="EMBL" id="CDO60902.1"/>
    </source>
</evidence>
<reference evidence="4 5" key="1">
    <citation type="journal article" date="2014" name="Front. Genet.">
        <title>Genome and metabolic network of "Candidatus Phaeomarinobacter ectocarpi" Ec32, a new candidate genus of Alphaproteobacteria frequently associated with brown algae.</title>
        <authorList>
            <person name="Dittami S.M."/>
            <person name="Barbeyron T."/>
            <person name="Boyen C."/>
            <person name="Cambefort J."/>
            <person name="Collet G."/>
            <person name="Delage L."/>
            <person name="Gobet A."/>
            <person name="Groisillier A."/>
            <person name="Leblanc C."/>
            <person name="Michel G."/>
            <person name="Scornet D."/>
            <person name="Siegel A."/>
            <person name="Tapia J.E."/>
            <person name="Tonon T."/>
        </authorList>
    </citation>
    <scope>NUCLEOTIDE SEQUENCE [LARGE SCALE GENOMIC DNA]</scope>
    <source>
        <strain evidence="4 5">Ec32</strain>
    </source>
</reference>
<dbReference type="InterPro" id="IPR052048">
    <property type="entry name" value="ST_Response_Regulator"/>
</dbReference>
<feature type="region of interest" description="Disordered" evidence="2">
    <location>
        <begin position="155"/>
        <end position="186"/>
    </location>
</feature>
<dbReference type="STRING" id="1458461.BN1012_Phect2689"/>
<dbReference type="SMART" id="SM00448">
    <property type="entry name" value="REC"/>
    <property type="match status" value="1"/>
</dbReference>
<evidence type="ECO:0000313" key="5">
    <source>
        <dbReference type="Proteomes" id="UP000032160"/>
    </source>
</evidence>
<dbReference type="RefSeq" id="WP_052534657.1">
    <property type="nucleotide sequence ID" value="NZ_HG966617.1"/>
</dbReference>
<accession>X5MEF7</accession>
<keyword evidence="1" id="KW-0597">Phosphoprotein</keyword>
<dbReference type="GO" id="GO:0000160">
    <property type="term" value="P:phosphorelay signal transduction system"/>
    <property type="evidence" value="ECO:0007669"/>
    <property type="project" value="InterPro"/>
</dbReference>
<dbReference type="KEGG" id="pect:BN1012_Phect2689"/>
<keyword evidence="5" id="KW-1185">Reference proteome</keyword>
<feature type="domain" description="Response regulatory" evidence="3">
    <location>
        <begin position="17"/>
        <end position="136"/>
    </location>
</feature>
<organism evidence="4 5">
    <name type="scientific">Candidatus Phaeomarinibacter ectocarpi</name>
    <dbReference type="NCBI Taxonomy" id="1458461"/>
    <lineage>
        <taxon>Bacteria</taxon>
        <taxon>Pseudomonadati</taxon>
        <taxon>Pseudomonadota</taxon>
        <taxon>Alphaproteobacteria</taxon>
        <taxon>Hyphomicrobiales</taxon>
        <taxon>Parvibaculaceae</taxon>
        <taxon>Candidatus Phaeomarinibacter</taxon>
    </lineage>
</organism>
<evidence type="ECO:0000256" key="2">
    <source>
        <dbReference type="SAM" id="MobiDB-lite"/>
    </source>
</evidence>
<dbReference type="OrthoDB" id="9800897at2"/>